<dbReference type="EMBL" id="ATMH01012579">
    <property type="protein sequence ID" value="EPY15110.1"/>
    <property type="molecule type" value="Genomic_DNA"/>
</dbReference>
<comment type="caution">
    <text evidence="1">The sequence shown here is derived from an EMBL/GenBank/DDBJ whole genome shotgun (WGS) entry which is preliminary data.</text>
</comment>
<keyword evidence="2" id="KW-1185">Reference proteome</keyword>
<proteinExistence type="predicted"/>
<accession>S9UX78</accession>
<reference evidence="1 2" key="1">
    <citation type="journal article" date="2013" name="PLoS ONE">
        <title>Predicting the Proteins of Angomonas deanei, Strigomonas culicis and Their Respective Endosymbionts Reveals New Aspects of the Trypanosomatidae Family.</title>
        <authorList>
            <person name="Motta M.C."/>
            <person name="Martins A.C."/>
            <person name="de Souza S.S."/>
            <person name="Catta-Preta C.M."/>
            <person name="Silva R."/>
            <person name="Klein C.C."/>
            <person name="de Almeida L.G."/>
            <person name="de Lima Cunha O."/>
            <person name="Ciapina L.P."/>
            <person name="Brocchi M."/>
            <person name="Colabardini A.C."/>
            <person name="de Araujo Lima B."/>
            <person name="Machado C.R."/>
            <person name="de Almeida Soares C.M."/>
            <person name="Probst C.M."/>
            <person name="de Menezes C.B."/>
            <person name="Thompson C.E."/>
            <person name="Bartholomeu D.C."/>
            <person name="Gradia D.F."/>
            <person name="Pavoni D.P."/>
            <person name="Grisard E.C."/>
            <person name="Fantinatti-Garboggini F."/>
            <person name="Marchini F.K."/>
            <person name="Rodrigues-Luiz G.F."/>
            <person name="Wagner G."/>
            <person name="Goldman G.H."/>
            <person name="Fietto J.L."/>
            <person name="Elias M.C."/>
            <person name="Goldman M.H."/>
            <person name="Sagot M.F."/>
            <person name="Pereira M."/>
            <person name="Stoco P.H."/>
            <person name="de Mendonca-Neto R.P."/>
            <person name="Teixeira S.M."/>
            <person name="Maciel T.E."/>
            <person name="de Oliveira Mendes T.A."/>
            <person name="Urmenyi T.P."/>
            <person name="de Souza W."/>
            <person name="Schenkman S."/>
            <person name="de Vasconcelos A.T."/>
        </authorList>
    </citation>
    <scope>NUCLEOTIDE SEQUENCE [LARGE SCALE GENOMIC DNA]</scope>
</reference>
<sequence>MYVYGSSPSFNYPVDVVPMAPAAMDMANAPSVCTAPNVANPAQDANKVGEPVDLQATLNAIQSTLSAELQPHVVHPLTTLPQGQPFCPAGVIPSAEYAKK</sequence>
<protein>
    <submittedName>
        <fullName evidence="1">Uncharacterized protein</fullName>
    </submittedName>
</protein>
<organism evidence="1 2">
    <name type="scientific">Strigomonas culicis</name>
    <dbReference type="NCBI Taxonomy" id="28005"/>
    <lineage>
        <taxon>Eukaryota</taxon>
        <taxon>Discoba</taxon>
        <taxon>Euglenozoa</taxon>
        <taxon>Kinetoplastea</taxon>
        <taxon>Metakinetoplastina</taxon>
        <taxon>Trypanosomatida</taxon>
        <taxon>Trypanosomatidae</taxon>
        <taxon>Strigomonadinae</taxon>
        <taxon>Strigomonas</taxon>
    </lineage>
</organism>
<evidence type="ECO:0000313" key="1">
    <source>
        <dbReference type="EMBL" id="EPY15110.1"/>
    </source>
</evidence>
<evidence type="ECO:0000313" key="2">
    <source>
        <dbReference type="Proteomes" id="UP000015354"/>
    </source>
</evidence>
<gene>
    <name evidence="1" type="ORF">STCU_12340</name>
</gene>
<dbReference type="AlphaFoldDB" id="S9UX78"/>
<name>S9UX78_9TRYP</name>
<dbReference type="Proteomes" id="UP000015354">
    <property type="component" value="Unassembled WGS sequence"/>
</dbReference>